<dbReference type="eggNOG" id="COG1807">
    <property type="taxonomic scope" value="Bacteria"/>
</dbReference>
<feature type="transmembrane region" description="Helical" evidence="8">
    <location>
        <begin position="34"/>
        <end position="52"/>
    </location>
</feature>
<dbReference type="GO" id="GO:0005886">
    <property type="term" value="C:plasma membrane"/>
    <property type="evidence" value="ECO:0007669"/>
    <property type="project" value="UniProtKB-SubCell"/>
</dbReference>
<dbReference type="PANTHER" id="PTHR33908">
    <property type="entry name" value="MANNOSYLTRANSFERASE YKCB-RELATED"/>
    <property type="match status" value="1"/>
</dbReference>
<evidence type="ECO:0000256" key="3">
    <source>
        <dbReference type="ARBA" id="ARBA00022676"/>
    </source>
</evidence>
<feature type="transmembrane region" description="Helical" evidence="8">
    <location>
        <begin position="160"/>
        <end position="178"/>
    </location>
</feature>
<keyword evidence="2" id="KW-1003">Cell membrane</keyword>
<keyword evidence="4 10" id="KW-0808">Transferase</keyword>
<evidence type="ECO:0000256" key="8">
    <source>
        <dbReference type="SAM" id="Phobius"/>
    </source>
</evidence>
<feature type="transmembrane region" description="Helical" evidence="8">
    <location>
        <begin position="398"/>
        <end position="420"/>
    </location>
</feature>
<dbReference type="KEGG" id="saci:Sinac_3585"/>
<protein>
    <submittedName>
        <fullName evidence="10">PMT family glycosyltransferase, 4-amino-4-deoxy-L-arabinose transferase</fullName>
    </submittedName>
</protein>
<dbReference type="EMBL" id="CP003364">
    <property type="protein sequence ID" value="AGA27835.1"/>
    <property type="molecule type" value="Genomic_DNA"/>
</dbReference>
<proteinExistence type="predicted"/>
<evidence type="ECO:0000256" key="5">
    <source>
        <dbReference type="ARBA" id="ARBA00022692"/>
    </source>
</evidence>
<reference evidence="10 11" key="1">
    <citation type="submission" date="2012-02" db="EMBL/GenBank/DDBJ databases">
        <title>Complete sequence of chromosome of Singulisphaera acidiphila DSM 18658.</title>
        <authorList>
            <consortium name="US DOE Joint Genome Institute (JGI-PGF)"/>
            <person name="Lucas S."/>
            <person name="Copeland A."/>
            <person name="Lapidus A."/>
            <person name="Glavina del Rio T."/>
            <person name="Dalin E."/>
            <person name="Tice H."/>
            <person name="Bruce D."/>
            <person name="Goodwin L."/>
            <person name="Pitluck S."/>
            <person name="Peters L."/>
            <person name="Ovchinnikova G."/>
            <person name="Chertkov O."/>
            <person name="Kyrpides N."/>
            <person name="Mavromatis K."/>
            <person name="Ivanova N."/>
            <person name="Brettin T."/>
            <person name="Detter J.C."/>
            <person name="Han C."/>
            <person name="Larimer F."/>
            <person name="Land M."/>
            <person name="Hauser L."/>
            <person name="Markowitz V."/>
            <person name="Cheng J.-F."/>
            <person name="Hugenholtz P."/>
            <person name="Woyke T."/>
            <person name="Wu D."/>
            <person name="Tindall B."/>
            <person name="Pomrenke H."/>
            <person name="Brambilla E."/>
            <person name="Klenk H.-P."/>
            <person name="Eisen J.A."/>
        </authorList>
    </citation>
    <scope>NUCLEOTIDE SEQUENCE [LARGE SCALE GENOMIC DNA]</scope>
    <source>
        <strain evidence="11">ATCC BAA-1392 / DSM 18658 / VKM B-2454 / MOB10</strain>
    </source>
</reference>
<evidence type="ECO:0000313" key="11">
    <source>
        <dbReference type="Proteomes" id="UP000010798"/>
    </source>
</evidence>
<dbReference type="InterPro" id="IPR050297">
    <property type="entry name" value="LipidA_mod_glycosyltrf_83"/>
</dbReference>
<keyword evidence="7 8" id="KW-0472">Membrane</keyword>
<dbReference type="GO" id="GO:0009103">
    <property type="term" value="P:lipopolysaccharide biosynthetic process"/>
    <property type="evidence" value="ECO:0007669"/>
    <property type="project" value="UniProtKB-ARBA"/>
</dbReference>
<keyword evidence="5 8" id="KW-0812">Transmembrane</keyword>
<feature type="transmembrane region" description="Helical" evidence="8">
    <location>
        <begin position="135"/>
        <end position="153"/>
    </location>
</feature>
<feature type="transmembrane region" description="Helical" evidence="8">
    <location>
        <begin position="369"/>
        <end position="386"/>
    </location>
</feature>
<feature type="transmembrane region" description="Helical" evidence="8">
    <location>
        <begin position="338"/>
        <end position="357"/>
    </location>
</feature>
<evidence type="ECO:0000259" key="9">
    <source>
        <dbReference type="Pfam" id="PF13231"/>
    </source>
</evidence>
<dbReference type="Pfam" id="PF13231">
    <property type="entry name" value="PMT_2"/>
    <property type="match status" value="1"/>
</dbReference>
<feature type="domain" description="Glycosyltransferase RgtA/B/C/D-like" evidence="9">
    <location>
        <begin position="157"/>
        <end position="295"/>
    </location>
</feature>
<keyword evidence="11" id="KW-1185">Reference proteome</keyword>
<dbReference type="STRING" id="886293.Sinac_3585"/>
<feature type="transmembrane region" description="Helical" evidence="8">
    <location>
        <begin position="233"/>
        <end position="262"/>
    </location>
</feature>
<keyword evidence="6 8" id="KW-1133">Transmembrane helix</keyword>
<feature type="transmembrane region" description="Helical" evidence="8">
    <location>
        <begin position="208"/>
        <end position="227"/>
    </location>
</feature>
<dbReference type="Proteomes" id="UP000010798">
    <property type="component" value="Chromosome"/>
</dbReference>
<name>L0DG60_SINAD</name>
<evidence type="ECO:0000256" key="2">
    <source>
        <dbReference type="ARBA" id="ARBA00022475"/>
    </source>
</evidence>
<keyword evidence="3" id="KW-0328">Glycosyltransferase</keyword>
<dbReference type="InterPro" id="IPR038731">
    <property type="entry name" value="RgtA/B/C-like"/>
</dbReference>
<dbReference type="PANTHER" id="PTHR33908:SF11">
    <property type="entry name" value="MEMBRANE PROTEIN"/>
    <property type="match status" value="1"/>
</dbReference>
<sequence>MVNVSSQDLGSAHEAGFPRAHEDQVASLGSRFDVGLSCLLGVGTLVLLLATMDDFGMTWDEGFTVEREERLKEWFARVAGDNSPGVRAWSPPMSNLESRADYLRQAGPRAASPWSRDSLRFFWPFAREEPNGHPSFYALIGLGGWVAGHRFLAPLESYRCGPAILFALTIGAIYGFMARLYGRPAGLAASLVLLTMPRVFAHAHLASYDAPLLCLWFLAVAAFSRSVEPTGRGWAWVFAFGIAWGCAAATKFTGWFVPVPLVAWSILQRDRRGIVTLLVGGLVAALVFYALNPPWWFEPIRSLHVFLQSNLGREHRSPIPTQFFGQVYPFSLPWFNTLAWTAIVVPPITLALALIGITKVVAGRLRDRGGTLLLASWLFLMVLRALPGAPGHDGERQFLPAFVFLACLAGVGVAALASGLARGVPGRFARPLAVVSVVCAVTAGAWTTWLHHPLQLSYYNALIGGLSGAARAGMEPTYYWDALTPDARDWINARTKVGQSVMVAYSIPTFDYLHHWGLLRPAPFPSRANPPQWYLVQNRPGILRSYPACALDVDLLGHARPVFVKALGIAPEVPLVAIFAIEDAAAAVERERER</sequence>
<evidence type="ECO:0000256" key="1">
    <source>
        <dbReference type="ARBA" id="ARBA00004651"/>
    </source>
</evidence>
<comment type="subcellular location">
    <subcellularLocation>
        <location evidence="1">Cell membrane</location>
        <topology evidence="1">Multi-pass membrane protein</topology>
    </subcellularLocation>
</comment>
<evidence type="ECO:0000256" key="7">
    <source>
        <dbReference type="ARBA" id="ARBA00023136"/>
    </source>
</evidence>
<gene>
    <name evidence="10" type="ordered locus">Sinac_3585</name>
</gene>
<dbReference type="AlphaFoldDB" id="L0DG60"/>
<dbReference type="HOGENOM" id="CLU_459190_0_0_0"/>
<organism evidence="10 11">
    <name type="scientific">Singulisphaera acidiphila (strain ATCC BAA-1392 / DSM 18658 / VKM B-2454 / MOB10)</name>
    <dbReference type="NCBI Taxonomy" id="886293"/>
    <lineage>
        <taxon>Bacteria</taxon>
        <taxon>Pseudomonadati</taxon>
        <taxon>Planctomycetota</taxon>
        <taxon>Planctomycetia</taxon>
        <taxon>Isosphaerales</taxon>
        <taxon>Isosphaeraceae</taxon>
        <taxon>Singulisphaera</taxon>
    </lineage>
</organism>
<evidence type="ECO:0000313" key="10">
    <source>
        <dbReference type="EMBL" id="AGA27835.1"/>
    </source>
</evidence>
<evidence type="ECO:0000256" key="6">
    <source>
        <dbReference type="ARBA" id="ARBA00022989"/>
    </source>
</evidence>
<feature type="transmembrane region" description="Helical" evidence="8">
    <location>
        <begin position="274"/>
        <end position="291"/>
    </location>
</feature>
<dbReference type="GO" id="GO:0016763">
    <property type="term" value="F:pentosyltransferase activity"/>
    <property type="evidence" value="ECO:0007669"/>
    <property type="project" value="TreeGrafter"/>
</dbReference>
<accession>L0DG60</accession>
<feature type="transmembrane region" description="Helical" evidence="8">
    <location>
        <begin position="432"/>
        <end position="450"/>
    </location>
</feature>
<evidence type="ECO:0000256" key="4">
    <source>
        <dbReference type="ARBA" id="ARBA00022679"/>
    </source>
</evidence>